<dbReference type="SUPFAM" id="SSF52540">
    <property type="entry name" value="P-loop containing nucleoside triphosphate hydrolases"/>
    <property type="match status" value="1"/>
</dbReference>
<sequence length="248" mass="27191">MTAPAIRLRGVSRRFGALQALRDVSFDVMPGERRAVLGPNGAGKTTLFNTICGDFPPTSGSIELFDRDITRLRPHERTRLGIGRTYQTSLLFNGLSVLENLFIAVRGVRPNRFSFLRPSAGDGGMAKARDLADRMRLSHLIDAEVVNLSHGQRRQLEVGMAMAGDPRVLMLDEPAAGLSPGDRPELLRLLRELPRTLTLVLIEHDMDIALPAADIVTVMKDGEVVVEAPPDRIEDDPVVQAIYLGDGH</sequence>
<comment type="caution">
    <text evidence="5">The sequence shown here is derived from an EMBL/GenBank/DDBJ whole genome shotgun (WGS) entry which is preliminary data.</text>
</comment>
<dbReference type="PANTHER" id="PTHR45772">
    <property type="entry name" value="CONSERVED COMPONENT OF ABC TRANSPORTER FOR NATURAL AMINO ACIDS-RELATED"/>
    <property type="match status" value="1"/>
</dbReference>
<dbReference type="GO" id="GO:0005304">
    <property type="term" value="F:L-valine transmembrane transporter activity"/>
    <property type="evidence" value="ECO:0007669"/>
    <property type="project" value="TreeGrafter"/>
</dbReference>
<organism evidence="5 6">
    <name type="scientific">Falsiroseomonas algicola</name>
    <dbReference type="NCBI Taxonomy" id="2716930"/>
    <lineage>
        <taxon>Bacteria</taxon>
        <taxon>Pseudomonadati</taxon>
        <taxon>Pseudomonadota</taxon>
        <taxon>Alphaproteobacteria</taxon>
        <taxon>Acetobacterales</taxon>
        <taxon>Roseomonadaceae</taxon>
        <taxon>Falsiroseomonas</taxon>
    </lineage>
</organism>
<dbReference type="SMART" id="SM00382">
    <property type="entry name" value="AAA"/>
    <property type="match status" value="1"/>
</dbReference>
<evidence type="ECO:0000256" key="2">
    <source>
        <dbReference type="ARBA" id="ARBA00022741"/>
    </source>
</evidence>
<dbReference type="CDD" id="cd03219">
    <property type="entry name" value="ABC_Mj1267_LivG_branched"/>
    <property type="match status" value="1"/>
</dbReference>
<name>A0A6M1LHA4_9PROT</name>
<keyword evidence="2" id="KW-0547">Nucleotide-binding</keyword>
<dbReference type="PROSITE" id="PS50893">
    <property type="entry name" value="ABC_TRANSPORTER_2"/>
    <property type="match status" value="1"/>
</dbReference>
<feature type="domain" description="ABC transporter" evidence="4">
    <location>
        <begin position="6"/>
        <end position="246"/>
    </location>
</feature>
<proteinExistence type="predicted"/>
<dbReference type="GO" id="GO:0015808">
    <property type="term" value="P:L-alanine transport"/>
    <property type="evidence" value="ECO:0007669"/>
    <property type="project" value="TreeGrafter"/>
</dbReference>
<dbReference type="GO" id="GO:0015192">
    <property type="term" value="F:L-phenylalanine transmembrane transporter activity"/>
    <property type="evidence" value="ECO:0007669"/>
    <property type="project" value="TreeGrafter"/>
</dbReference>
<dbReference type="GO" id="GO:0005886">
    <property type="term" value="C:plasma membrane"/>
    <property type="evidence" value="ECO:0007669"/>
    <property type="project" value="TreeGrafter"/>
</dbReference>
<dbReference type="GO" id="GO:1903805">
    <property type="term" value="P:L-valine import across plasma membrane"/>
    <property type="evidence" value="ECO:0007669"/>
    <property type="project" value="TreeGrafter"/>
</dbReference>
<reference evidence="5 6" key="1">
    <citation type="submission" date="2020-03" db="EMBL/GenBank/DDBJ databases">
        <title>Roseomonas stagni sp. nov., isolated from pond water in Japan.</title>
        <authorList>
            <person name="Furuhata K."/>
            <person name="Miyamoto H."/>
            <person name="Goto K."/>
        </authorList>
    </citation>
    <scope>NUCLEOTIDE SEQUENCE [LARGE SCALE GENOMIC DNA]</scope>
    <source>
        <strain evidence="5 6">PeD5</strain>
    </source>
</reference>
<dbReference type="PANTHER" id="PTHR45772:SF7">
    <property type="entry name" value="AMINO ACID ABC TRANSPORTER ATP-BINDING PROTEIN"/>
    <property type="match status" value="1"/>
</dbReference>
<dbReference type="Pfam" id="PF00005">
    <property type="entry name" value="ABC_tran"/>
    <property type="match status" value="1"/>
</dbReference>
<dbReference type="Gene3D" id="3.40.50.300">
    <property type="entry name" value="P-loop containing nucleotide triphosphate hydrolases"/>
    <property type="match status" value="1"/>
</dbReference>
<dbReference type="GO" id="GO:0015188">
    <property type="term" value="F:L-isoleucine transmembrane transporter activity"/>
    <property type="evidence" value="ECO:0007669"/>
    <property type="project" value="TreeGrafter"/>
</dbReference>
<dbReference type="InterPro" id="IPR051120">
    <property type="entry name" value="ABC_AA/LPS_Transport"/>
</dbReference>
<dbReference type="Proteomes" id="UP000475385">
    <property type="component" value="Unassembled WGS sequence"/>
</dbReference>
<protein>
    <submittedName>
        <fullName evidence="5">ABC transporter ATP-binding protein</fullName>
    </submittedName>
</protein>
<dbReference type="RefSeq" id="WP_164693636.1">
    <property type="nucleotide sequence ID" value="NZ_JAAIKB010000002.1"/>
</dbReference>
<dbReference type="GO" id="GO:0016887">
    <property type="term" value="F:ATP hydrolysis activity"/>
    <property type="evidence" value="ECO:0007669"/>
    <property type="project" value="InterPro"/>
</dbReference>
<evidence type="ECO:0000313" key="5">
    <source>
        <dbReference type="EMBL" id="NGM19758.1"/>
    </source>
</evidence>
<dbReference type="InterPro" id="IPR003439">
    <property type="entry name" value="ABC_transporter-like_ATP-bd"/>
</dbReference>
<accession>A0A6M1LHA4</accession>
<keyword evidence="3 5" id="KW-0067">ATP-binding</keyword>
<evidence type="ECO:0000313" key="6">
    <source>
        <dbReference type="Proteomes" id="UP000475385"/>
    </source>
</evidence>
<evidence type="ECO:0000256" key="3">
    <source>
        <dbReference type="ARBA" id="ARBA00022840"/>
    </source>
</evidence>
<evidence type="ECO:0000256" key="1">
    <source>
        <dbReference type="ARBA" id="ARBA00022448"/>
    </source>
</evidence>
<gene>
    <name evidence="5" type="ORF">G3576_07005</name>
</gene>
<dbReference type="GO" id="GO:0005524">
    <property type="term" value="F:ATP binding"/>
    <property type="evidence" value="ECO:0007669"/>
    <property type="project" value="UniProtKB-KW"/>
</dbReference>
<dbReference type="EMBL" id="JAAIKB010000002">
    <property type="protein sequence ID" value="NGM19758.1"/>
    <property type="molecule type" value="Genomic_DNA"/>
</dbReference>
<keyword evidence="6" id="KW-1185">Reference proteome</keyword>
<dbReference type="GO" id="GO:1903806">
    <property type="term" value="P:L-isoleucine import across plasma membrane"/>
    <property type="evidence" value="ECO:0007669"/>
    <property type="project" value="TreeGrafter"/>
</dbReference>
<dbReference type="InterPro" id="IPR027417">
    <property type="entry name" value="P-loop_NTPase"/>
</dbReference>
<dbReference type="InterPro" id="IPR003593">
    <property type="entry name" value="AAA+_ATPase"/>
</dbReference>
<dbReference type="GO" id="GO:0042941">
    <property type="term" value="P:D-alanine transmembrane transport"/>
    <property type="evidence" value="ECO:0007669"/>
    <property type="project" value="TreeGrafter"/>
</dbReference>
<evidence type="ECO:0000259" key="4">
    <source>
        <dbReference type="PROSITE" id="PS50893"/>
    </source>
</evidence>
<dbReference type="AlphaFoldDB" id="A0A6M1LHA4"/>
<keyword evidence="1" id="KW-0813">Transport</keyword>